<proteinExistence type="predicted"/>
<dbReference type="InterPro" id="IPR040352">
    <property type="entry name" value="TMUB1/2"/>
</dbReference>
<organism evidence="4">
    <name type="scientific">Cacopsylla melanoneura</name>
    <dbReference type="NCBI Taxonomy" id="428564"/>
    <lineage>
        <taxon>Eukaryota</taxon>
        <taxon>Metazoa</taxon>
        <taxon>Ecdysozoa</taxon>
        <taxon>Arthropoda</taxon>
        <taxon>Hexapoda</taxon>
        <taxon>Insecta</taxon>
        <taxon>Pterygota</taxon>
        <taxon>Neoptera</taxon>
        <taxon>Paraneoptera</taxon>
        <taxon>Hemiptera</taxon>
        <taxon>Sternorrhyncha</taxon>
        <taxon>Psylloidea</taxon>
        <taxon>Psyllidae</taxon>
        <taxon>Psyllinae</taxon>
        <taxon>Cacopsylla</taxon>
    </lineage>
</organism>
<feature type="compositionally biased region" description="Acidic residues" evidence="1">
    <location>
        <begin position="87"/>
        <end position="101"/>
    </location>
</feature>
<dbReference type="EMBL" id="HBUF01539469">
    <property type="protein sequence ID" value="CAG6754516.1"/>
    <property type="molecule type" value="Transcribed_RNA"/>
</dbReference>
<name>A0A8D8VG16_9HEMI</name>
<feature type="transmembrane region" description="Helical" evidence="2">
    <location>
        <begin position="292"/>
        <end position="311"/>
    </location>
</feature>
<dbReference type="InterPro" id="IPR000626">
    <property type="entry name" value="Ubiquitin-like_dom"/>
</dbReference>
<keyword evidence="2" id="KW-0472">Membrane</keyword>
<dbReference type="PANTHER" id="PTHR14557:SF5">
    <property type="entry name" value="UBIQUITIN-LIKE DOMAIN-CONTAINING PROTEIN"/>
    <property type="match status" value="1"/>
</dbReference>
<reference evidence="4" key="1">
    <citation type="submission" date="2021-05" db="EMBL/GenBank/DDBJ databases">
        <authorList>
            <person name="Alioto T."/>
            <person name="Alioto T."/>
            <person name="Gomez Garrido J."/>
        </authorList>
    </citation>
    <scope>NUCLEOTIDE SEQUENCE</scope>
</reference>
<dbReference type="EMBL" id="HBUF01361021">
    <property type="protein sequence ID" value="CAG6720718.1"/>
    <property type="molecule type" value="Transcribed_RNA"/>
</dbReference>
<evidence type="ECO:0000259" key="3">
    <source>
        <dbReference type="PROSITE" id="PS50053"/>
    </source>
</evidence>
<protein>
    <submittedName>
        <fullName evidence="4">Transmembrane and ubiquitin-like domain-containing protein 2</fullName>
    </submittedName>
</protein>
<dbReference type="EMBL" id="HBUF01331525">
    <property type="protein sequence ID" value="CAG6697046.1"/>
    <property type="molecule type" value="Transcribed_RNA"/>
</dbReference>
<dbReference type="CDD" id="cd17057">
    <property type="entry name" value="Ubl_TMUB1_like"/>
    <property type="match status" value="1"/>
</dbReference>
<feature type="domain" description="Ubiquitin-like" evidence="3">
    <location>
        <begin position="171"/>
        <end position="239"/>
    </location>
</feature>
<dbReference type="SUPFAM" id="SSF54236">
    <property type="entry name" value="Ubiquitin-like"/>
    <property type="match status" value="1"/>
</dbReference>
<dbReference type="InterPro" id="IPR029071">
    <property type="entry name" value="Ubiquitin-like_domsf"/>
</dbReference>
<dbReference type="Pfam" id="PF00240">
    <property type="entry name" value="ubiquitin"/>
    <property type="match status" value="1"/>
</dbReference>
<dbReference type="Gene3D" id="3.10.20.90">
    <property type="entry name" value="Phosphatidylinositol 3-kinase Catalytic Subunit, Chain A, domain 1"/>
    <property type="match status" value="1"/>
</dbReference>
<evidence type="ECO:0000256" key="1">
    <source>
        <dbReference type="SAM" id="MobiDB-lite"/>
    </source>
</evidence>
<sequence>MAIIEGIGDEIIHIAIGIGVIILGMLAWWSTHIRDVALYRTIVIVERNRRNNNNNNNVIDNNHQTEPLGGIPVSRSVHTTLRTFNETESEVDNAPNEEEEVSPLSELDNQEEEEEGGPTPPQPSLQSERPLLVGDYVNPSLQNPPTPDTPDQETDTPASVGEGGSSDDSDIRIRLKYLNDEERVVDGKLNELLGDFKQRHFRSELSSNKVVRLIYNGHILAQDRSTLGACGVFNNCVIHCLVHPMRNQSHPSTTEGTRRQTGHAHHHNHHEAAANGRDGSTINDRGDEWGDLGGIFYILISIILCSAWYWRFQHSHLFSFTATAALSSITAIFSIFVFSITFFHNDEIPIEIM</sequence>
<dbReference type="PROSITE" id="PS50053">
    <property type="entry name" value="UBIQUITIN_2"/>
    <property type="match status" value="1"/>
</dbReference>
<feature type="compositionally biased region" description="Low complexity" evidence="1">
    <location>
        <begin position="51"/>
        <end position="62"/>
    </location>
</feature>
<keyword evidence="2" id="KW-1133">Transmembrane helix</keyword>
<feature type="region of interest" description="Disordered" evidence="1">
    <location>
        <begin position="248"/>
        <end position="280"/>
    </location>
</feature>
<dbReference type="EMBL" id="HBUF01361019">
    <property type="protein sequence ID" value="CAG6720714.1"/>
    <property type="molecule type" value="Transcribed_RNA"/>
</dbReference>
<evidence type="ECO:0000256" key="2">
    <source>
        <dbReference type="SAM" id="Phobius"/>
    </source>
</evidence>
<dbReference type="PANTHER" id="PTHR14557">
    <property type="entry name" value="PROTEIN C7ORF21"/>
    <property type="match status" value="1"/>
</dbReference>
<dbReference type="GO" id="GO:0036503">
    <property type="term" value="P:ERAD pathway"/>
    <property type="evidence" value="ECO:0007669"/>
    <property type="project" value="InterPro"/>
</dbReference>
<evidence type="ECO:0000313" key="4">
    <source>
        <dbReference type="EMBL" id="CAG6720716.1"/>
    </source>
</evidence>
<keyword evidence="2 4" id="KW-0812">Transmembrane</keyword>
<accession>A0A8D8VG16</accession>
<feature type="region of interest" description="Disordered" evidence="1">
    <location>
        <begin position="85"/>
        <end position="171"/>
    </location>
</feature>
<dbReference type="EMBL" id="HBUF01361020">
    <property type="protein sequence ID" value="CAG6720716.1"/>
    <property type="molecule type" value="Transcribed_RNA"/>
</dbReference>
<feature type="compositionally biased region" description="Basic residues" evidence="1">
    <location>
        <begin position="260"/>
        <end position="269"/>
    </location>
</feature>
<dbReference type="EMBL" id="HBUF01539468">
    <property type="protein sequence ID" value="CAG6754515.1"/>
    <property type="molecule type" value="Transcribed_RNA"/>
</dbReference>
<dbReference type="AlphaFoldDB" id="A0A8D8VG16"/>
<feature type="transmembrane region" description="Helical" evidence="2">
    <location>
        <begin position="12"/>
        <end position="30"/>
    </location>
</feature>
<feature type="region of interest" description="Disordered" evidence="1">
    <location>
        <begin position="51"/>
        <end position="73"/>
    </location>
</feature>
<feature type="transmembrane region" description="Helical" evidence="2">
    <location>
        <begin position="317"/>
        <end position="343"/>
    </location>
</feature>